<keyword evidence="2" id="KW-1185">Reference proteome</keyword>
<dbReference type="EMBL" id="JALJEJ010000008">
    <property type="protein sequence ID" value="MCJ8211149.1"/>
    <property type="molecule type" value="Genomic_DNA"/>
</dbReference>
<accession>A0A9X1X505</accession>
<proteinExistence type="predicted"/>
<dbReference type="Proteomes" id="UP001139450">
    <property type="component" value="Unassembled WGS sequence"/>
</dbReference>
<dbReference type="AlphaFoldDB" id="A0A9X1X505"/>
<name>A0A9X1X505_9SPHI</name>
<gene>
    <name evidence="1" type="ORF">MUY27_15625</name>
</gene>
<dbReference type="RefSeq" id="WP_245131497.1">
    <property type="nucleotide sequence ID" value="NZ_JALJEJ010000008.1"/>
</dbReference>
<reference evidence="1" key="1">
    <citation type="submission" date="2022-04" db="EMBL/GenBank/DDBJ databases">
        <title>Mucilaginibacter sp. RS28 isolated from freshwater.</title>
        <authorList>
            <person name="Ko S.-R."/>
        </authorList>
    </citation>
    <scope>NUCLEOTIDE SEQUENCE</scope>
    <source>
        <strain evidence="1">RS28</strain>
    </source>
</reference>
<organism evidence="1 2">
    <name type="scientific">Mucilaginibacter straminoryzae</name>
    <dbReference type="NCBI Taxonomy" id="2932774"/>
    <lineage>
        <taxon>Bacteria</taxon>
        <taxon>Pseudomonadati</taxon>
        <taxon>Bacteroidota</taxon>
        <taxon>Sphingobacteriia</taxon>
        <taxon>Sphingobacteriales</taxon>
        <taxon>Sphingobacteriaceae</taxon>
        <taxon>Mucilaginibacter</taxon>
    </lineage>
</organism>
<evidence type="ECO:0000313" key="1">
    <source>
        <dbReference type="EMBL" id="MCJ8211149.1"/>
    </source>
</evidence>
<comment type="caution">
    <text evidence="1">The sequence shown here is derived from an EMBL/GenBank/DDBJ whole genome shotgun (WGS) entry which is preliminary data.</text>
</comment>
<evidence type="ECO:0000313" key="2">
    <source>
        <dbReference type="Proteomes" id="UP001139450"/>
    </source>
</evidence>
<sequence length="79" mass="8729">MEQEFDVILTGTDGPIEGIARKVTLSDGTPAYNFESIDETVHLVVAKHDGEWIRVGGTDPYLIGWADELVEKVSQQNLL</sequence>
<protein>
    <submittedName>
        <fullName evidence="1">Uncharacterized protein</fullName>
    </submittedName>
</protein>